<dbReference type="RefSeq" id="WP_057690301.1">
    <property type="nucleotide sequence ID" value="NZ_JAHUQB010000049.1"/>
</dbReference>
<evidence type="ECO:0000313" key="1">
    <source>
        <dbReference type="EMBL" id="MVM91726.1"/>
    </source>
</evidence>
<name>A0A6I4HRQ3_ACIBA</name>
<dbReference type="Proteomes" id="UP000439424">
    <property type="component" value="Unassembled WGS sequence"/>
</dbReference>
<dbReference type="AlphaFoldDB" id="A0A6I4HRQ3"/>
<sequence>MYRVWIEEEKAPDGVVEIEYENLDEAKAALKVLEILAWNRSPWLREMHPNAGPHEIAKEYVLCGILEKIDGKWVDYKAI</sequence>
<dbReference type="EMBL" id="WPIP01000055">
    <property type="protein sequence ID" value="MVM91726.1"/>
    <property type="molecule type" value="Genomic_DNA"/>
</dbReference>
<gene>
    <name evidence="1" type="ORF">GNY86_09350</name>
</gene>
<organism evidence="1 2">
    <name type="scientific">Acinetobacter baumannii</name>
    <dbReference type="NCBI Taxonomy" id="470"/>
    <lineage>
        <taxon>Bacteria</taxon>
        <taxon>Pseudomonadati</taxon>
        <taxon>Pseudomonadota</taxon>
        <taxon>Gammaproteobacteria</taxon>
        <taxon>Moraxellales</taxon>
        <taxon>Moraxellaceae</taxon>
        <taxon>Acinetobacter</taxon>
        <taxon>Acinetobacter calcoaceticus/baumannii complex</taxon>
    </lineage>
</organism>
<comment type="caution">
    <text evidence="1">The sequence shown here is derived from an EMBL/GenBank/DDBJ whole genome shotgun (WGS) entry which is preliminary data.</text>
</comment>
<evidence type="ECO:0000313" key="2">
    <source>
        <dbReference type="Proteomes" id="UP000439424"/>
    </source>
</evidence>
<accession>A0A6I4HRQ3</accession>
<protein>
    <submittedName>
        <fullName evidence="1">Uncharacterized protein</fullName>
    </submittedName>
</protein>
<reference evidence="1 2" key="1">
    <citation type="submission" date="2019-11" db="EMBL/GenBank/DDBJ databases">
        <title>Multidrug-resistant Acinetobacter baumannii moving toward extensively drug-resistant over fifteen years in South of Brazil.</title>
        <authorList>
            <person name="Fedrigo N.H."/>
            <person name="Cerdeira L."/>
            <person name="Fuga B."/>
            <person name="Marini P.V.B."/>
            <person name="Shinohara D.R."/>
            <person name="Carrara-Marroni F.E."/>
            <person name="Lincopan N."/>
            <person name="Tognim M.C.B."/>
        </authorList>
    </citation>
    <scope>NUCLEOTIDE SEQUENCE [LARGE SCALE GENOMIC DNA]</scope>
    <source>
        <strain evidence="1 2">Ac576</strain>
    </source>
</reference>
<proteinExistence type="predicted"/>